<dbReference type="PANTHER" id="PTHR30547">
    <property type="entry name" value="UNCHARACTERIZED PROTEIN YHCG-RELATED"/>
    <property type="match status" value="1"/>
</dbReference>
<keyword evidence="2" id="KW-0540">Nuclease</keyword>
<accession>A0A521EEA9</accession>
<dbReference type="PANTHER" id="PTHR30547:SF0">
    <property type="entry name" value="BLR8175 PROTEIN"/>
    <property type="match status" value="1"/>
</dbReference>
<gene>
    <name evidence="2" type="ORF">SAMN06265348_1086</name>
</gene>
<dbReference type="GO" id="GO:0003676">
    <property type="term" value="F:nucleic acid binding"/>
    <property type="evidence" value="ECO:0007669"/>
    <property type="project" value="InterPro"/>
</dbReference>
<dbReference type="RefSeq" id="WP_221931345.1">
    <property type="nucleotide sequence ID" value="NZ_CBCSJO010000008.1"/>
</dbReference>
<feature type="domain" description="YhcG PDDEXK nuclease" evidence="1">
    <location>
        <begin position="49"/>
        <end position="203"/>
    </location>
</feature>
<evidence type="ECO:0000313" key="2">
    <source>
        <dbReference type="EMBL" id="SMO82238.1"/>
    </source>
</evidence>
<dbReference type="GO" id="GO:0004519">
    <property type="term" value="F:endonuclease activity"/>
    <property type="evidence" value="ECO:0007669"/>
    <property type="project" value="UniProtKB-KW"/>
</dbReference>
<name>A0A521EEA9_9SPHI</name>
<keyword evidence="2" id="KW-0378">Hydrolase</keyword>
<dbReference type="InterPro" id="IPR053148">
    <property type="entry name" value="PD-DEXK-like_domain"/>
</dbReference>
<evidence type="ECO:0000259" key="1">
    <source>
        <dbReference type="Pfam" id="PF06250"/>
    </source>
</evidence>
<dbReference type="Proteomes" id="UP000320300">
    <property type="component" value="Unassembled WGS sequence"/>
</dbReference>
<dbReference type="Pfam" id="PF06250">
    <property type="entry name" value="YhcG_C"/>
    <property type="match status" value="1"/>
</dbReference>
<keyword evidence="2" id="KW-0255">Endonuclease</keyword>
<organism evidence="2 3">
    <name type="scientific">Pedobacter westerhofensis</name>
    <dbReference type="NCBI Taxonomy" id="425512"/>
    <lineage>
        <taxon>Bacteria</taxon>
        <taxon>Pseudomonadati</taxon>
        <taxon>Bacteroidota</taxon>
        <taxon>Sphingobacteriia</taxon>
        <taxon>Sphingobacteriales</taxon>
        <taxon>Sphingobacteriaceae</taxon>
        <taxon>Pedobacter</taxon>
    </lineage>
</organism>
<dbReference type="AlphaFoldDB" id="A0A521EEA9"/>
<protein>
    <submittedName>
        <fullName evidence="2">Predicted nuclease of restriction endonuclease-like (RecB) superfamily, DUF1016 family</fullName>
    </submittedName>
</protein>
<keyword evidence="3" id="KW-1185">Reference proteome</keyword>
<proteinExistence type="predicted"/>
<evidence type="ECO:0000313" key="3">
    <source>
        <dbReference type="Proteomes" id="UP000320300"/>
    </source>
</evidence>
<sequence length="217" mass="25047">MFYIGQTIENNWSREVLALQVKTNLYVRTGKAITNFKHTLPDPVSDLAQQTLKDPYVFDFMTMTKPYKEKDIEDQLVQHITKFLLELGKGFAFIGRQYHLVVGESDYYLDLLFYHTRLKCYTVVEIKNTAFIPEYVGKLNFYLSAVDSLIKQADDNPTIGILLCRDKNNIEAEFALRDINRPMGVSEFEITETLPDNLKSSLPTIEEIENELKSGEN</sequence>
<dbReference type="InterPro" id="IPR009362">
    <property type="entry name" value="YhcG_C"/>
</dbReference>
<dbReference type="EMBL" id="FXTN01000008">
    <property type="protein sequence ID" value="SMO82238.1"/>
    <property type="molecule type" value="Genomic_DNA"/>
</dbReference>
<dbReference type="Gene3D" id="3.40.1350.10">
    <property type="match status" value="1"/>
</dbReference>
<dbReference type="InterPro" id="IPR011856">
    <property type="entry name" value="tRNA_endonuc-like_dom_sf"/>
</dbReference>
<reference evidence="2 3" key="1">
    <citation type="submission" date="2017-05" db="EMBL/GenBank/DDBJ databases">
        <authorList>
            <person name="Varghese N."/>
            <person name="Submissions S."/>
        </authorList>
    </citation>
    <scope>NUCLEOTIDE SEQUENCE [LARGE SCALE GENOMIC DNA]</scope>
    <source>
        <strain evidence="2 3">DSM 19036</strain>
    </source>
</reference>